<sequence>MGAENGASPARKRSVAAVVVTYNRKELLLECLDCLAAQDLGGLGDAYELSVIVVDNASTDGTQEALAPLVASGRLVYHNTGENLGGAGGFNFGMRVAVEAGYDFVWVMDDDCMAHSDTLRELLLAGEGLDGDYGYLTSVCLWTDGNPCTMNRQRHPLHTTIEDFTPELQPCTLASFVSLFVPADVIAELGLPIKDFFIWTDDWEFTRRVSRVHPCYVVGTSVVTHKCKVNGAGNIALDSGERIGRFRLAYRNDIVLYRGEGLAGYAYVIARDLNHLARIVLEAKGRKLERARAVVGGTLEGLRFHPQIEYVRRPEK</sequence>
<dbReference type="GeneID" id="88848859"/>
<evidence type="ECO:0000259" key="5">
    <source>
        <dbReference type="Pfam" id="PF00535"/>
    </source>
</evidence>
<dbReference type="GO" id="GO:0016757">
    <property type="term" value="F:glycosyltransferase activity"/>
    <property type="evidence" value="ECO:0007669"/>
    <property type="project" value="UniProtKB-KW"/>
</dbReference>
<dbReference type="PANTHER" id="PTHR43179">
    <property type="entry name" value="RHAMNOSYLTRANSFERASE WBBL"/>
    <property type="match status" value="1"/>
</dbReference>
<evidence type="ECO:0000313" key="6">
    <source>
        <dbReference type="EMBL" id="BBH50145.1"/>
    </source>
</evidence>
<comment type="pathway">
    <text evidence="1">Cell wall biogenesis; cell wall polysaccharide biosynthesis.</text>
</comment>
<feature type="domain" description="Glycosyltransferase 2-like" evidence="5">
    <location>
        <begin position="18"/>
        <end position="123"/>
    </location>
</feature>
<keyword evidence="3" id="KW-0328">Glycosyltransferase</keyword>
<reference evidence="7" key="1">
    <citation type="submission" date="2018-11" db="EMBL/GenBank/DDBJ databases">
        <title>Comparative genomics of Parolsenella catena and Libanicoccus massiliensis: Reclassification of Libanicoccus massiliensis as Parolsenella massiliensis comb. nov.</title>
        <authorList>
            <person name="Sakamoto M."/>
            <person name="Ikeyama N."/>
            <person name="Murakami T."/>
            <person name="Mori H."/>
            <person name="Yuki M."/>
            <person name="Ohkuma M."/>
        </authorList>
    </citation>
    <scope>NUCLEOTIDE SEQUENCE [LARGE SCALE GENOMIC DNA]</scope>
    <source>
        <strain evidence="7">JCM 31932</strain>
    </source>
</reference>
<dbReference type="PANTHER" id="PTHR43179:SF12">
    <property type="entry name" value="GALACTOFURANOSYLTRANSFERASE GLFT2"/>
    <property type="match status" value="1"/>
</dbReference>
<dbReference type="InterPro" id="IPR001173">
    <property type="entry name" value="Glyco_trans_2-like"/>
</dbReference>
<dbReference type="OrthoDB" id="7665907at2"/>
<dbReference type="KEGG" id="pcat:Pcatena_07320"/>
<comment type="similarity">
    <text evidence="2">Belongs to the glycosyltransferase 2 family.</text>
</comment>
<evidence type="ECO:0000256" key="1">
    <source>
        <dbReference type="ARBA" id="ARBA00004776"/>
    </source>
</evidence>
<organism evidence="6 7">
    <name type="scientific">Parolsenella catena</name>
    <dbReference type="NCBI Taxonomy" id="2003188"/>
    <lineage>
        <taxon>Bacteria</taxon>
        <taxon>Bacillati</taxon>
        <taxon>Actinomycetota</taxon>
        <taxon>Coriobacteriia</taxon>
        <taxon>Coriobacteriales</taxon>
        <taxon>Atopobiaceae</taxon>
        <taxon>Parolsenella</taxon>
    </lineage>
</organism>
<keyword evidence="7" id="KW-1185">Reference proteome</keyword>
<dbReference type="Proteomes" id="UP000273154">
    <property type="component" value="Chromosome"/>
</dbReference>
<gene>
    <name evidence="6" type="primary">ywdF</name>
    <name evidence="6" type="ORF">Pcatena_07320</name>
</gene>
<evidence type="ECO:0000256" key="3">
    <source>
        <dbReference type="ARBA" id="ARBA00022676"/>
    </source>
</evidence>
<protein>
    <submittedName>
        <fullName evidence="6">Glycosyl transferase family 2</fullName>
    </submittedName>
</protein>
<evidence type="ECO:0000256" key="2">
    <source>
        <dbReference type="ARBA" id="ARBA00006739"/>
    </source>
</evidence>
<dbReference type="Gene3D" id="3.90.550.10">
    <property type="entry name" value="Spore Coat Polysaccharide Biosynthesis Protein SpsA, Chain A"/>
    <property type="match status" value="1"/>
</dbReference>
<dbReference type="InterPro" id="IPR029044">
    <property type="entry name" value="Nucleotide-diphossugar_trans"/>
</dbReference>
<name>A0A3G9KAM2_9ACTN</name>
<dbReference type="EMBL" id="AP019367">
    <property type="protein sequence ID" value="BBH50145.1"/>
    <property type="molecule type" value="Genomic_DNA"/>
</dbReference>
<dbReference type="AlphaFoldDB" id="A0A3G9KAM2"/>
<evidence type="ECO:0000256" key="4">
    <source>
        <dbReference type="ARBA" id="ARBA00022679"/>
    </source>
</evidence>
<dbReference type="SUPFAM" id="SSF53448">
    <property type="entry name" value="Nucleotide-diphospho-sugar transferases"/>
    <property type="match status" value="1"/>
</dbReference>
<dbReference type="Pfam" id="PF00535">
    <property type="entry name" value="Glycos_transf_2"/>
    <property type="match status" value="1"/>
</dbReference>
<accession>A0A3G9KAM2</accession>
<dbReference type="RefSeq" id="WP_126421720.1">
    <property type="nucleotide sequence ID" value="NZ_AP019367.1"/>
</dbReference>
<evidence type="ECO:0000313" key="7">
    <source>
        <dbReference type="Proteomes" id="UP000273154"/>
    </source>
</evidence>
<proteinExistence type="inferred from homology"/>
<keyword evidence="4 6" id="KW-0808">Transferase</keyword>